<keyword evidence="1" id="KW-1133">Transmembrane helix</keyword>
<feature type="transmembrane region" description="Helical" evidence="1">
    <location>
        <begin position="220"/>
        <end position="238"/>
    </location>
</feature>
<comment type="caution">
    <text evidence="2">The sequence shown here is derived from an EMBL/GenBank/DDBJ whole genome shotgun (WGS) entry which is preliminary data.</text>
</comment>
<protein>
    <recommendedName>
        <fullName evidence="4">Oligosaccharide repeat unit polymerase</fullName>
    </recommendedName>
</protein>
<feature type="transmembrane region" description="Helical" evidence="1">
    <location>
        <begin position="37"/>
        <end position="54"/>
    </location>
</feature>
<evidence type="ECO:0008006" key="4">
    <source>
        <dbReference type="Google" id="ProtNLM"/>
    </source>
</evidence>
<evidence type="ECO:0000313" key="2">
    <source>
        <dbReference type="EMBL" id="MDC8784106.1"/>
    </source>
</evidence>
<dbReference type="EMBL" id="JAQQXS010000002">
    <property type="protein sequence ID" value="MDC8784106.1"/>
    <property type="molecule type" value="Genomic_DNA"/>
</dbReference>
<proteinExistence type="predicted"/>
<evidence type="ECO:0000313" key="3">
    <source>
        <dbReference type="Proteomes" id="UP001219862"/>
    </source>
</evidence>
<dbReference type="Proteomes" id="UP001219862">
    <property type="component" value="Unassembled WGS sequence"/>
</dbReference>
<keyword evidence="3" id="KW-1185">Reference proteome</keyword>
<keyword evidence="1" id="KW-0472">Membrane</keyword>
<feature type="transmembrane region" description="Helical" evidence="1">
    <location>
        <begin position="366"/>
        <end position="384"/>
    </location>
</feature>
<feature type="transmembrane region" description="Helical" evidence="1">
    <location>
        <begin position="60"/>
        <end position="79"/>
    </location>
</feature>
<accession>A0ABT5KMG7</accession>
<reference evidence="2 3" key="1">
    <citation type="submission" date="2022-10" db="EMBL/GenBank/DDBJ databases">
        <title>paucibacter sp. hw8 Genome sequencing.</title>
        <authorList>
            <person name="Park S."/>
        </authorList>
    </citation>
    <scope>NUCLEOTIDE SEQUENCE [LARGE SCALE GENOMIC DNA]</scope>
    <source>
        <strain evidence="3">hw8</strain>
    </source>
</reference>
<organism evidence="2 3">
    <name type="scientific">Roseateles koreensis</name>
    <dbReference type="NCBI Taxonomy" id="2987526"/>
    <lineage>
        <taxon>Bacteria</taxon>
        <taxon>Pseudomonadati</taxon>
        <taxon>Pseudomonadota</taxon>
        <taxon>Betaproteobacteria</taxon>
        <taxon>Burkholderiales</taxon>
        <taxon>Sphaerotilaceae</taxon>
        <taxon>Roseateles</taxon>
    </lineage>
</organism>
<feature type="transmembrane region" description="Helical" evidence="1">
    <location>
        <begin position="390"/>
        <end position="410"/>
    </location>
</feature>
<evidence type="ECO:0000256" key="1">
    <source>
        <dbReference type="SAM" id="Phobius"/>
    </source>
</evidence>
<name>A0ABT5KMG7_9BURK</name>
<sequence>MNFIDEHLWAMLAAVLATAFGQLWLIRRYVNNIADPLVFFTLTSAFSLGLGSYATGSHAIYARILLYFFCFYLGFLLGNRRALPPVVPLKLESGGRHFKTIVVTSCLIFFLSNVIIWVQSGTILLSDDPSLQKSVAYEGGLGFIRRINWGLGVFALIAAIYWWLWERSLVSLICACVAMLTSFTGGGKSALLPLIFALGLYFLNPFQPARKGRHIPSRRLLVGALLLGAVPVAVVLLIEGDSPQAAIDALLVRLFFSGDILLYWGQPDLRAHFSYLGPIDYFRDSLGSVLGMLRMSDYATPIGNQFVQYSLPVGYDFSESLGPNLPFYVRGELYFGPWLAPIHAVFIGLIIGQIRALFVRYRGNSPLRYSLAAFAICLAGALPIEEGLAIGQVVDFLLVFGPIYALASLLQGTAARSRSITTYRANQKA</sequence>
<dbReference type="RefSeq" id="WP_273595221.1">
    <property type="nucleotide sequence ID" value="NZ_JAQQXS010000002.1"/>
</dbReference>
<feature type="transmembrane region" description="Helical" evidence="1">
    <location>
        <begin position="146"/>
        <end position="165"/>
    </location>
</feature>
<feature type="transmembrane region" description="Helical" evidence="1">
    <location>
        <begin position="172"/>
        <end position="200"/>
    </location>
</feature>
<feature type="transmembrane region" description="Helical" evidence="1">
    <location>
        <begin position="333"/>
        <end position="354"/>
    </location>
</feature>
<keyword evidence="1" id="KW-0812">Transmembrane</keyword>
<feature type="transmembrane region" description="Helical" evidence="1">
    <location>
        <begin position="6"/>
        <end position="25"/>
    </location>
</feature>
<feature type="transmembrane region" description="Helical" evidence="1">
    <location>
        <begin position="100"/>
        <end position="126"/>
    </location>
</feature>
<gene>
    <name evidence="2" type="ORF">PRZ01_02735</name>
</gene>